<evidence type="ECO:0000313" key="3">
    <source>
        <dbReference type="EMBL" id="QEL16823.1"/>
    </source>
</evidence>
<proteinExistence type="predicted"/>
<dbReference type="Proteomes" id="UP000324974">
    <property type="component" value="Chromosome"/>
</dbReference>
<dbReference type="InterPro" id="IPR012337">
    <property type="entry name" value="RNaseH-like_sf"/>
</dbReference>
<dbReference type="SUPFAM" id="SSF53098">
    <property type="entry name" value="Ribonuclease H-like"/>
    <property type="match status" value="1"/>
</dbReference>
<evidence type="ECO:0000259" key="2">
    <source>
        <dbReference type="Pfam" id="PF13546"/>
    </source>
</evidence>
<feature type="domain" description="Transposase IS701-like DDE" evidence="2">
    <location>
        <begin position="20"/>
        <end position="275"/>
    </location>
</feature>
<accession>A0A5C1AF26</accession>
<dbReference type="OrthoDB" id="5525203at2"/>
<sequence length="428" mass="46895">MTDSEIAAIGSEFGRYLRRYRTCFGQDRTAAHFDTYCRGLLSDLPRKSVEPVALASGTAVRTLQEFLTTAAWDHESARDVLQRHLAGVLTNLPTDPLGTVGVIDETSCLKKGDRTPGVQRQYLGCAGKVDNGIVTVHVGVAKGQFQALLDADLYLPKSWAEDRDRCRAAGIPDDVRHVPKWRIALDQVLRLDGNGVRFDWLVFDEGYGAAVPFLTVLTLIRQKFVAEVPVNFSVRATNGGKPRRADTALAADAARQGRRFRLTRRTVQPQVWRAAGKAVWVRGKAYRLVVAINESTAEVKYFVTNATAEPLSRVLAVAFRRATIEHSFRAAKSEAGLMHYEGRQYTGLIRHLILALLVMGFVSAHTDRLRGKKPAGDDGAGVPGTEREVRRTVPPPARDTAAPAHGRGHPVPPTAERAGRQVPQEAAA</sequence>
<dbReference type="AlphaFoldDB" id="A0A5C1AF26"/>
<dbReference type="EMBL" id="CP042425">
    <property type="protein sequence ID" value="QEL16823.1"/>
    <property type="molecule type" value="Genomic_DNA"/>
</dbReference>
<name>A0A5C1AF26_9BACT</name>
<dbReference type="PANTHER" id="PTHR33627">
    <property type="entry name" value="TRANSPOSASE"/>
    <property type="match status" value="1"/>
</dbReference>
<reference evidence="4" key="1">
    <citation type="submission" date="2019-08" db="EMBL/GenBank/DDBJ databases">
        <title>Limnoglobus roseus gen. nov., sp. nov., a novel freshwater planctomycete with a giant genome from the family Gemmataceae.</title>
        <authorList>
            <person name="Kulichevskaya I.S."/>
            <person name="Naumoff D.G."/>
            <person name="Miroshnikov K."/>
            <person name="Ivanova A."/>
            <person name="Philippov D.A."/>
            <person name="Hakobyan A."/>
            <person name="Rijpstra I.C."/>
            <person name="Sinninghe Damste J.S."/>
            <person name="Liesack W."/>
            <person name="Dedysh S.N."/>
        </authorList>
    </citation>
    <scope>NUCLEOTIDE SEQUENCE [LARGE SCALE GENOMIC DNA]</scope>
    <source>
        <strain evidence="4">PX52</strain>
    </source>
</reference>
<dbReference type="PANTHER" id="PTHR33627:SF1">
    <property type="entry name" value="TRANSPOSASE"/>
    <property type="match status" value="1"/>
</dbReference>
<evidence type="ECO:0000256" key="1">
    <source>
        <dbReference type="SAM" id="MobiDB-lite"/>
    </source>
</evidence>
<organism evidence="3 4">
    <name type="scientific">Limnoglobus roseus</name>
    <dbReference type="NCBI Taxonomy" id="2598579"/>
    <lineage>
        <taxon>Bacteria</taxon>
        <taxon>Pseudomonadati</taxon>
        <taxon>Planctomycetota</taxon>
        <taxon>Planctomycetia</taxon>
        <taxon>Gemmatales</taxon>
        <taxon>Gemmataceae</taxon>
        <taxon>Limnoglobus</taxon>
    </lineage>
</organism>
<dbReference type="KEGG" id="lrs:PX52LOC_03796"/>
<dbReference type="Pfam" id="PF13546">
    <property type="entry name" value="DDE_5"/>
    <property type="match status" value="1"/>
</dbReference>
<dbReference type="RefSeq" id="WP_149111502.1">
    <property type="nucleotide sequence ID" value="NZ_CP042425.1"/>
</dbReference>
<dbReference type="NCBIfam" id="NF033540">
    <property type="entry name" value="transpos_IS701"/>
    <property type="match status" value="1"/>
</dbReference>
<feature type="region of interest" description="Disordered" evidence="1">
    <location>
        <begin position="368"/>
        <end position="428"/>
    </location>
</feature>
<dbReference type="InterPro" id="IPR038721">
    <property type="entry name" value="IS701-like_DDE_dom"/>
</dbReference>
<keyword evidence="4" id="KW-1185">Reference proteome</keyword>
<dbReference type="InterPro" id="IPR039365">
    <property type="entry name" value="IS701-like"/>
</dbReference>
<gene>
    <name evidence="3" type="ORF">PX52LOC_03796</name>
</gene>
<protein>
    <submittedName>
        <fullName evidence="3">IS701 family transposase</fullName>
    </submittedName>
</protein>
<evidence type="ECO:0000313" key="4">
    <source>
        <dbReference type="Proteomes" id="UP000324974"/>
    </source>
</evidence>